<sequence length="888" mass="98019">MFGKLRNSLFLARSLRRLMSGSAFSSKVRPSCSIFPRASCRLIASAAAFPTYELLWSNTTPSQRTIHPSSDALFLIDPLSSGVLDGSIDWRFLERQERFRIFGIENVSSMSVEERHRFQHWMRQKILSSAFPFSVGLDTSGMFLQSIQAHHSNEVVLYLDGVFKSMSLQDAIGFVTREHSPSFLLPLRSDTDHRSDTSVPIPFERENQPNTFLSFPQGIAPLQLPGGGSSVESEDDLFGCAGLFAVADTNHNRILILELVKGETISLKVKEVIGNGNAGVNDGTFDLARFSAPKGLHFVPDDKILLVADWGNSSVRAIDLEQRKVYTLAAPALSKEVLRESAKRKRLLAENNPRAEVMDPELTVKGGSGLGMDIQTWRSQKENGPSWWTSVKRRVLGIEAETSLSDKDDLKVVEATCFDPMLSRQPEDKLLFPSDVVPLPGKHVLALTEEETKIESIDTSTGRIEVLAQYEAGTEKISLNMNVLSSEIAGIIGDLINNRLEPSCEQRGVSMRELFTALKMSSFGPSYPAMLSALSDTEGENGGKVNVSDSFIGASVDGLCIRPDSVFHKLVVVNEETEREVQDVRFESINATGFPAMQTRHGANQLKTPRYEKFGHGRTITTDVAFLHWGRARVRVELKPPAGFEFAAPFEVTDTFLEGALVETSLDEMLDEVGETAESVASGDTSGLGKRDGGANEGYAAWLSAGDEFEFDEERMREKKDIIELYRKWKNSSVDNECGENKQIVDVFVSTCRGSAYITVDGTAFLKRKVDEKSDEGAPPRSIREILDDEKEPLRSPFVGPRASRSQSVNEESLPYYIPPDMLLFDSFQVVIPVRMGESSLSADEHSVQIQLSSSPPSSSIHDATFASKGGIPLPSFPRVHLNFGPHS</sequence>
<dbReference type="InterPro" id="IPR011042">
    <property type="entry name" value="6-blade_b-propeller_TolB-like"/>
</dbReference>
<gene>
    <name evidence="1" type="ORF">PBIL07802_LOCUS30194</name>
</gene>
<dbReference type="AlphaFoldDB" id="A0A7S3LW80"/>
<dbReference type="SUPFAM" id="SSF75011">
    <property type="entry name" value="3-carboxy-cis,cis-mucoante lactonizing enzyme"/>
    <property type="match status" value="1"/>
</dbReference>
<dbReference type="PANTHER" id="PTHR46388">
    <property type="entry name" value="NHL REPEAT-CONTAINING PROTEIN 2"/>
    <property type="match status" value="1"/>
</dbReference>
<accession>A0A7S3LW80</accession>
<organism evidence="1">
    <name type="scientific">Palpitomonas bilix</name>
    <dbReference type="NCBI Taxonomy" id="652834"/>
    <lineage>
        <taxon>Eukaryota</taxon>
        <taxon>Eukaryota incertae sedis</taxon>
    </lineage>
</organism>
<name>A0A7S3LW80_9EUKA</name>
<protein>
    <submittedName>
        <fullName evidence="1">Uncharacterized protein</fullName>
    </submittedName>
</protein>
<dbReference type="EMBL" id="HBIB01045979">
    <property type="protein sequence ID" value="CAE0267848.1"/>
    <property type="molecule type" value="Transcribed_RNA"/>
</dbReference>
<reference evidence="1" key="1">
    <citation type="submission" date="2021-01" db="EMBL/GenBank/DDBJ databases">
        <authorList>
            <person name="Corre E."/>
            <person name="Pelletier E."/>
            <person name="Niang G."/>
            <person name="Scheremetjew M."/>
            <person name="Finn R."/>
            <person name="Kale V."/>
            <person name="Holt S."/>
            <person name="Cochrane G."/>
            <person name="Meng A."/>
            <person name="Brown T."/>
            <person name="Cohen L."/>
        </authorList>
    </citation>
    <scope>NUCLEOTIDE SEQUENCE</scope>
    <source>
        <strain evidence="1">NIES-2562</strain>
    </source>
</reference>
<evidence type="ECO:0000313" key="1">
    <source>
        <dbReference type="EMBL" id="CAE0267848.1"/>
    </source>
</evidence>
<dbReference type="PANTHER" id="PTHR46388:SF2">
    <property type="entry name" value="NHL REPEAT-CONTAINING PROTEIN 2"/>
    <property type="match status" value="1"/>
</dbReference>
<dbReference type="Gene3D" id="2.120.10.30">
    <property type="entry name" value="TolB, C-terminal domain"/>
    <property type="match status" value="1"/>
</dbReference>
<proteinExistence type="predicted"/>